<comment type="caution">
    <text evidence="3">The sequence shown here is derived from an EMBL/GenBank/DDBJ whole genome shotgun (WGS) entry which is preliminary data.</text>
</comment>
<dbReference type="Proteomes" id="UP000295008">
    <property type="component" value="Unassembled WGS sequence"/>
</dbReference>
<dbReference type="CDD" id="cd00165">
    <property type="entry name" value="S4"/>
    <property type="match status" value="1"/>
</dbReference>
<dbReference type="PROSITE" id="PS50889">
    <property type="entry name" value="S4"/>
    <property type="match status" value="1"/>
</dbReference>
<organism evidence="3 4">
    <name type="scientific">Hydrogenispora ethanolica</name>
    <dbReference type="NCBI Taxonomy" id="1082276"/>
    <lineage>
        <taxon>Bacteria</taxon>
        <taxon>Bacillati</taxon>
        <taxon>Bacillota</taxon>
        <taxon>Hydrogenispora</taxon>
    </lineage>
</organism>
<dbReference type="Pfam" id="PF17774">
    <property type="entry name" value="YlmH_RBD"/>
    <property type="match status" value="1"/>
</dbReference>
<evidence type="ECO:0000313" key="4">
    <source>
        <dbReference type="Proteomes" id="UP000295008"/>
    </source>
</evidence>
<dbReference type="Gene3D" id="3.30.1370.160">
    <property type="match status" value="1"/>
</dbReference>
<dbReference type="OrthoDB" id="9812787at2"/>
<dbReference type="SMART" id="SM00363">
    <property type="entry name" value="S4"/>
    <property type="match status" value="1"/>
</dbReference>
<feature type="domain" description="RNA-binding S4" evidence="2">
    <location>
        <begin position="177"/>
        <end position="237"/>
    </location>
</feature>
<dbReference type="Gene3D" id="3.30.70.330">
    <property type="match status" value="1"/>
</dbReference>
<dbReference type="GO" id="GO:0003723">
    <property type="term" value="F:RNA binding"/>
    <property type="evidence" value="ECO:0007669"/>
    <property type="project" value="UniProtKB-KW"/>
</dbReference>
<dbReference type="PANTHER" id="PTHR13633">
    <property type="entry name" value="MITOCHONDRIAL TRANSCRIPTION RESCUE FACTOR 1"/>
    <property type="match status" value="1"/>
</dbReference>
<dbReference type="InterPro" id="IPR040591">
    <property type="entry name" value="RqcP2_RBD"/>
</dbReference>
<gene>
    <name evidence="3" type="ORF">EDC14_101157</name>
</gene>
<dbReference type="PANTHER" id="PTHR13633:SF3">
    <property type="entry name" value="MITOCHONDRIAL TRANSCRIPTION RESCUE FACTOR 1"/>
    <property type="match status" value="1"/>
</dbReference>
<dbReference type="InterPro" id="IPR002942">
    <property type="entry name" value="S4_RNA-bd"/>
</dbReference>
<protein>
    <submittedName>
        <fullName evidence="3">RNA-binding protein YlmH</fullName>
    </submittedName>
</protein>
<dbReference type="SUPFAM" id="SSF55174">
    <property type="entry name" value="Alpha-L RNA-binding motif"/>
    <property type="match status" value="1"/>
</dbReference>
<dbReference type="Gene3D" id="3.10.290.10">
    <property type="entry name" value="RNA-binding S4 domain"/>
    <property type="match status" value="1"/>
</dbReference>
<reference evidence="3 4" key="1">
    <citation type="submission" date="2019-03" db="EMBL/GenBank/DDBJ databases">
        <title>Genomic Encyclopedia of Type Strains, Phase IV (KMG-IV): sequencing the most valuable type-strain genomes for metagenomic binning, comparative biology and taxonomic classification.</title>
        <authorList>
            <person name="Goeker M."/>
        </authorList>
    </citation>
    <scope>NUCLEOTIDE SEQUENCE [LARGE SCALE GENOMIC DNA]</scope>
    <source>
        <strain evidence="3 4">LX-B</strain>
    </source>
</reference>
<name>A0A4R1RTQ6_HYDET</name>
<keyword evidence="4" id="KW-1185">Reference proteome</keyword>
<dbReference type="InterPro" id="IPR012677">
    <property type="entry name" value="Nucleotide-bd_a/b_plait_sf"/>
</dbReference>
<keyword evidence="1" id="KW-0694">RNA-binding</keyword>
<dbReference type="AlphaFoldDB" id="A0A4R1RTQ6"/>
<evidence type="ECO:0000256" key="1">
    <source>
        <dbReference type="PROSITE-ProRule" id="PRU00182"/>
    </source>
</evidence>
<dbReference type="InterPro" id="IPR036986">
    <property type="entry name" value="S4_RNA-bd_sf"/>
</dbReference>
<evidence type="ECO:0000259" key="2">
    <source>
        <dbReference type="SMART" id="SM00363"/>
    </source>
</evidence>
<dbReference type="Pfam" id="PF01479">
    <property type="entry name" value="S4"/>
    <property type="match status" value="1"/>
</dbReference>
<proteinExistence type="predicted"/>
<dbReference type="EMBL" id="SLUN01000011">
    <property type="protein sequence ID" value="TCL69935.1"/>
    <property type="molecule type" value="Genomic_DNA"/>
</dbReference>
<evidence type="ECO:0000313" key="3">
    <source>
        <dbReference type="EMBL" id="TCL69935.1"/>
    </source>
</evidence>
<accession>A0A4R1RTQ6</accession>
<sequence>MVDPTNEEKLLLTQITELAERSLHEQQPLWTDFLDPSQLEQVKAVLAWNNGVRFRVFGGYSKAERQRLVVYPDYYIAEAIEPALGYLQIVSNSPEELTHRDFLGSILALGLKREKIGDLLVTGSVCQVILVPELVPFILSHLERVGNSRVKTAEIEPEQLNLPDIREKEIRTTVASLRLDALAALGFGESRTKMAREIRAERLKVNWKPVKNPDQLVSPGDVISMRGRGRVVFREQTGTSKKGRLGVVLVRQL</sequence>